<organism evidence="5 6">
    <name type="scientific">Micromonospora harpali</name>
    <dbReference type="NCBI Taxonomy" id="1490225"/>
    <lineage>
        <taxon>Bacteria</taxon>
        <taxon>Bacillati</taxon>
        <taxon>Actinomycetota</taxon>
        <taxon>Actinomycetes</taxon>
        <taxon>Micromonosporales</taxon>
        <taxon>Micromonosporaceae</taxon>
        <taxon>Micromonospora</taxon>
    </lineage>
</organism>
<feature type="compositionally biased region" description="Low complexity" evidence="3">
    <location>
        <begin position="471"/>
        <end position="512"/>
    </location>
</feature>
<dbReference type="PROSITE" id="PS52019">
    <property type="entry name" value="PKS_MFAS_DH"/>
    <property type="match status" value="1"/>
</dbReference>
<feature type="domain" description="PKS/mFAS DH" evidence="4">
    <location>
        <begin position="90"/>
        <end position="394"/>
    </location>
</feature>
<dbReference type="InterPro" id="IPR020807">
    <property type="entry name" value="PKS_DH"/>
</dbReference>
<evidence type="ECO:0000313" key="6">
    <source>
        <dbReference type="Proteomes" id="UP001596207"/>
    </source>
</evidence>
<protein>
    <submittedName>
        <fullName evidence="5">Polyketide synthase dehydratase domain-containing protein</fullName>
    </submittedName>
</protein>
<dbReference type="InterPro" id="IPR050091">
    <property type="entry name" value="PKS_NRPS_Biosynth_Enz"/>
</dbReference>
<evidence type="ECO:0000313" key="5">
    <source>
        <dbReference type="EMBL" id="MFC5946224.1"/>
    </source>
</evidence>
<feature type="region of interest" description="Disordered" evidence="3">
    <location>
        <begin position="460"/>
        <end position="523"/>
    </location>
</feature>
<dbReference type="Pfam" id="PF14765">
    <property type="entry name" value="PS-DH"/>
    <property type="match status" value="1"/>
</dbReference>
<dbReference type="Proteomes" id="UP001596207">
    <property type="component" value="Unassembled WGS sequence"/>
</dbReference>
<dbReference type="Gene3D" id="3.10.129.110">
    <property type="entry name" value="Polyketide synthase dehydratase"/>
    <property type="match status" value="1"/>
</dbReference>
<dbReference type="PANTHER" id="PTHR43775">
    <property type="entry name" value="FATTY ACID SYNTHASE"/>
    <property type="match status" value="1"/>
</dbReference>
<reference evidence="6" key="1">
    <citation type="journal article" date="2019" name="Int. J. Syst. Evol. Microbiol.">
        <title>The Global Catalogue of Microorganisms (GCM) 10K type strain sequencing project: providing services to taxonomists for standard genome sequencing and annotation.</title>
        <authorList>
            <consortium name="The Broad Institute Genomics Platform"/>
            <consortium name="The Broad Institute Genome Sequencing Center for Infectious Disease"/>
            <person name="Wu L."/>
            <person name="Ma J."/>
        </authorList>
    </citation>
    <scope>NUCLEOTIDE SEQUENCE [LARGE SCALE GENOMIC DNA]</scope>
    <source>
        <strain evidence="6">CGMCC 4.7173</strain>
    </source>
</reference>
<feature type="region of interest" description="N-terminal hotdog fold" evidence="2">
    <location>
        <begin position="90"/>
        <end position="227"/>
    </location>
</feature>
<feature type="active site" description="Proton acceptor; for dehydratase activity" evidence="2">
    <location>
        <position position="122"/>
    </location>
</feature>
<keyword evidence="1" id="KW-0808">Transferase</keyword>
<dbReference type="InterPro" id="IPR049552">
    <property type="entry name" value="PKS_DH_N"/>
</dbReference>
<dbReference type="Gene3D" id="3.40.366.10">
    <property type="entry name" value="Malonyl-Coenzyme A Acyl Carrier Protein, domain 2"/>
    <property type="match status" value="1"/>
</dbReference>
<dbReference type="PANTHER" id="PTHR43775:SF51">
    <property type="entry name" value="INACTIVE PHENOLPHTHIOCEROL SYNTHESIS POLYKETIDE SYNTHASE TYPE I PKS1-RELATED"/>
    <property type="match status" value="1"/>
</dbReference>
<dbReference type="EMBL" id="JBHSQQ010000566">
    <property type="protein sequence ID" value="MFC5946224.1"/>
    <property type="molecule type" value="Genomic_DNA"/>
</dbReference>
<evidence type="ECO:0000259" key="4">
    <source>
        <dbReference type="PROSITE" id="PS52019"/>
    </source>
</evidence>
<feature type="non-terminal residue" evidence="5">
    <location>
        <position position="523"/>
    </location>
</feature>
<dbReference type="SMART" id="SM00826">
    <property type="entry name" value="PKS_DH"/>
    <property type="match status" value="1"/>
</dbReference>
<gene>
    <name evidence="5" type="ORF">ACFPZ4_32795</name>
</gene>
<evidence type="ECO:0000256" key="1">
    <source>
        <dbReference type="ARBA" id="ARBA00022679"/>
    </source>
</evidence>
<feature type="region of interest" description="C-terminal hotdog fold" evidence="2">
    <location>
        <begin position="239"/>
        <end position="394"/>
    </location>
</feature>
<feature type="compositionally biased region" description="Gly residues" evidence="3">
    <location>
        <begin position="513"/>
        <end position="523"/>
    </location>
</feature>
<dbReference type="Gene3D" id="3.30.70.3290">
    <property type="match status" value="1"/>
</dbReference>
<dbReference type="InterPro" id="IPR001227">
    <property type="entry name" value="Ac_transferase_dom_sf"/>
</dbReference>
<accession>A0ABW1I0F9</accession>
<comment type="caution">
    <text evidence="5">The sequence shown here is derived from an EMBL/GenBank/DDBJ whole genome shotgun (WGS) entry which is preliminary data.</text>
</comment>
<name>A0ABW1I0F9_9ACTN</name>
<dbReference type="InterPro" id="IPR042104">
    <property type="entry name" value="PKS_dehydratase_sf"/>
</dbReference>
<evidence type="ECO:0000256" key="3">
    <source>
        <dbReference type="SAM" id="MobiDB-lite"/>
    </source>
</evidence>
<dbReference type="RefSeq" id="WP_377539128.1">
    <property type="nucleotide sequence ID" value="NZ_JBHSQQ010000566.1"/>
</dbReference>
<proteinExistence type="predicted"/>
<feature type="active site" description="Proton donor; for dehydratase activity" evidence="2">
    <location>
        <position position="300"/>
    </location>
</feature>
<sequence>MPVTAILDDVGVTGHTLGSLRRGDDDPTRLLTNLATAHAIGLPVDLTKVLAATAIVDLPTYPFARDRYWLQGSGASRAGLPSVGLDAADHPLLSAVADLPGDEGLLLTGRISLATHPWLADHAVLGTVLLPGTALVELASFSGRHLDAAHVTELVLEAPLAVPEEGSVDLRVRVGAAGEDGLRPVSVHSSVGEAHPSGGDGGDQPGAAGRQWQRHAHGLLAPTRPVTVAPAAAWPPPGAEPIALDALYPHLAEQGYHYGPVFRALRAAWRHGDDLLAEVALDADAPGDAAPFTVHPALLDAALHAIGASALGRAGTGSETAADSDSAAGSRATVPRLPFAWTGVSIAPTRARELRARLTAADGSVAATVTDTGGVPVASLDALVLRPITADQLSAARRTTSRSLHRLDWVTPEPPADRPAALAALGDGWPGVDAYPSVNDLVAAVDGGAARPDAVLAGLTRPGSSARCPVTAASTASRRAAPPATAATRSSKLGYASTAGHPSPSAAGAAGRSAGGFGGAQAG</sequence>
<dbReference type="InterPro" id="IPR049900">
    <property type="entry name" value="PKS_mFAS_DH"/>
</dbReference>
<dbReference type="InterPro" id="IPR049551">
    <property type="entry name" value="PKS_DH_C"/>
</dbReference>
<keyword evidence="6" id="KW-1185">Reference proteome</keyword>
<feature type="region of interest" description="Disordered" evidence="3">
    <location>
        <begin position="183"/>
        <end position="211"/>
    </location>
</feature>
<dbReference type="Pfam" id="PF21089">
    <property type="entry name" value="PKS_DH_N"/>
    <property type="match status" value="1"/>
</dbReference>
<evidence type="ECO:0000256" key="2">
    <source>
        <dbReference type="PROSITE-ProRule" id="PRU01363"/>
    </source>
</evidence>